<feature type="signal peptide" evidence="1">
    <location>
        <begin position="1"/>
        <end position="28"/>
    </location>
</feature>
<keyword evidence="1" id="KW-0732">Signal</keyword>
<dbReference type="PANTHER" id="PTHR35399">
    <property type="entry name" value="SLR8030 PROTEIN"/>
    <property type="match status" value="1"/>
</dbReference>
<comment type="caution">
    <text evidence="2">The sequence shown here is derived from an EMBL/GenBank/DDBJ whole genome shotgun (WGS) entry which is preliminary data.</text>
</comment>
<evidence type="ECO:0000313" key="2">
    <source>
        <dbReference type="EMBL" id="GGZ37237.1"/>
    </source>
</evidence>
<feature type="chain" id="PRO_5037309635" evidence="1">
    <location>
        <begin position="29"/>
        <end position="472"/>
    </location>
</feature>
<dbReference type="EMBL" id="BMZB01000003">
    <property type="protein sequence ID" value="GGZ37237.1"/>
    <property type="molecule type" value="Genomic_DNA"/>
</dbReference>
<dbReference type="InterPro" id="IPR008557">
    <property type="entry name" value="PhoX"/>
</dbReference>
<keyword evidence="3" id="KW-1185">Reference proteome</keyword>
<name>A0A918Q9Z8_9CAUL</name>
<protein>
    <submittedName>
        <fullName evidence="2">dTDP-glucose 4,6-dehydratase</fullName>
    </submittedName>
</protein>
<dbReference type="PANTHER" id="PTHR35399:SF4">
    <property type="entry name" value="MEMBRANE PROTEIN"/>
    <property type="match status" value="1"/>
</dbReference>
<sequence>MYLSRRSMMNHAAAASLAFSGFPLLACAQNSSRADSTATTYENEVEGYGPLVEDKYGICDLPAGFTYKVISEAGETMSDGLVVPHVHDGMGCFAHGTDTIALVRNHELSPKHRNFGAIGMNGRLIDKLDKSKVYDFEANDYPLLGGTTTAIYNMKTRQVEQQFMSLIGTSTNCAGGQTPWGSWLTCEETVTKAGEGVGKDHGYVFEVPSGHKGLVDPVPIKAMGRFKHEATATDPRTGIIYLTEDTSDGVFYRYLPNDRRHLLKGGKLQALGFKQFPKGAVTSNVGETIWKVGDSFDAVWIDLDNVESPDDDLRARAYTAGAAQFVRGEGIHFGDGELYFTATSGGKAEAGQIIRYRPSLHEGQTGEKDAPGKVTLFLESANENVFDYGDNLTISNWGHLFVCEDRYSDSLRNHIRIVTPLGKVATFARNVFKENGEWAGACFSPDGSTLFVNVQWPGFTLAITGPWQTFKA</sequence>
<dbReference type="SUPFAM" id="SSF101898">
    <property type="entry name" value="NHL repeat"/>
    <property type="match status" value="1"/>
</dbReference>
<evidence type="ECO:0000256" key="1">
    <source>
        <dbReference type="SAM" id="SignalP"/>
    </source>
</evidence>
<dbReference type="RefSeq" id="WP_189486941.1">
    <property type="nucleotide sequence ID" value="NZ_BMZB01000003.1"/>
</dbReference>
<proteinExistence type="predicted"/>
<dbReference type="Pfam" id="PF05787">
    <property type="entry name" value="PhoX"/>
    <property type="match status" value="1"/>
</dbReference>
<evidence type="ECO:0000313" key="3">
    <source>
        <dbReference type="Proteomes" id="UP000662572"/>
    </source>
</evidence>
<dbReference type="Proteomes" id="UP000662572">
    <property type="component" value="Unassembled WGS sequence"/>
</dbReference>
<dbReference type="AlphaFoldDB" id="A0A918Q9Z8"/>
<gene>
    <name evidence="2" type="ORF">GCM10011273_24540</name>
</gene>
<reference evidence="2" key="1">
    <citation type="journal article" date="2014" name="Int. J. Syst. Evol. Microbiol.">
        <title>Complete genome sequence of Corynebacterium casei LMG S-19264T (=DSM 44701T), isolated from a smear-ripened cheese.</title>
        <authorList>
            <consortium name="US DOE Joint Genome Institute (JGI-PGF)"/>
            <person name="Walter F."/>
            <person name="Albersmeier A."/>
            <person name="Kalinowski J."/>
            <person name="Ruckert C."/>
        </authorList>
    </citation>
    <scope>NUCLEOTIDE SEQUENCE</scope>
    <source>
        <strain evidence="2">KCTC 32296</strain>
    </source>
</reference>
<accession>A0A918Q9Z8</accession>
<reference evidence="2" key="2">
    <citation type="submission" date="2020-09" db="EMBL/GenBank/DDBJ databases">
        <authorList>
            <person name="Sun Q."/>
            <person name="Kim S."/>
        </authorList>
    </citation>
    <scope>NUCLEOTIDE SEQUENCE</scope>
    <source>
        <strain evidence="2">KCTC 32296</strain>
    </source>
</reference>
<organism evidence="2 3">
    <name type="scientific">Asticcacaulis endophyticus</name>
    <dbReference type="NCBI Taxonomy" id="1395890"/>
    <lineage>
        <taxon>Bacteria</taxon>
        <taxon>Pseudomonadati</taxon>
        <taxon>Pseudomonadota</taxon>
        <taxon>Alphaproteobacteria</taxon>
        <taxon>Caulobacterales</taxon>
        <taxon>Caulobacteraceae</taxon>
        <taxon>Asticcacaulis</taxon>
    </lineage>
</organism>